<evidence type="ECO:0000256" key="2">
    <source>
        <dbReference type="ARBA" id="ARBA00022692"/>
    </source>
</evidence>
<evidence type="ECO:0000256" key="1">
    <source>
        <dbReference type="ARBA" id="ARBA00004141"/>
    </source>
</evidence>
<dbReference type="PANTHER" id="PTHR34441:SF1">
    <property type="entry name" value="MOTILE SPERM DOMAIN-CONTAINING 1"/>
    <property type="match status" value="1"/>
</dbReference>
<reference evidence="9" key="1">
    <citation type="submission" date="2022-11" db="UniProtKB">
        <authorList>
            <consortium name="WormBaseParasite"/>
        </authorList>
    </citation>
    <scope>IDENTIFICATION</scope>
</reference>
<dbReference type="AlphaFoldDB" id="A0A914Q6H9"/>
<keyword evidence="4 6" id="KW-0472">Membrane</keyword>
<dbReference type="PANTHER" id="PTHR34441">
    <property type="entry name" value="MOTILE SPERM DOMAIN-CONTAINING PROTEIN 1"/>
    <property type="match status" value="1"/>
</dbReference>
<dbReference type="SUPFAM" id="SSF49354">
    <property type="entry name" value="PapD-like"/>
    <property type="match status" value="1"/>
</dbReference>
<evidence type="ECO:0000313" key="8">
    <source>
        <dbReference type="Proteomes" id="UP000887578"/>
    </source>
</evidence>
<dbReference type="Pfam" id="PF00635">
    <property type="entry name" value="Motile_Sperm"/>
    <property type="match status" value="1"/>
</dbReference>
<evidence type="ECO:0000259" key="7">
    <source>
        <dbReference type="Pfam" id="PF00635"/>
    </source>
</evidence>
<organism evidence="8 9">
    <name type="scientific">Panagrolaimus davidi</name>
    <dbReference type="NCBI Taxonomy" id="227884"/>
    <lineage>
        <taxon>Eukaryota</taxon>
        <taxon>Metazoa</taxon>
        <taxon>Ecdysozoa</taxon>
        <taxon>Nematoda</taxon>
        <taxon>Chromadorea</taxon>
        <taxon>Rhabditida</taxon>
        <taxon>Tylenchina</taxon>
        <taxon>Panagrolaimomorpha</taxon>
        <taxon>Panagrolaimoidea</taxon>
        <taxon>Panagrolaimidae</taxon>
        <taxon>Panagrolaimus</taxon>
    </lineage>
</organism>
<dbReference type="GO" id="GO:0005737">
    <property type="term" value="C:cytoplasm"/>
    <property type="evidence" value="ECO:0007669"/>
    <property type="project" value="TreeGrafter"/>
</dbReference>
<dbReference type="InterPro" id="IPR013783">
    <property type="entry name" value="Ig-like_fold"/>
</dbReference>
<feature type="transmembrane region" description="Helical" evidence="6">
    <location>
        <begin position="224"/>
        <end position="242"/>
    </location>
</feature>
<keyword evidence="2 6" id="KW-0812">Transmembrane</keyword>
<evidence type="ECO:0000256" key="5">
    <source>
        <dbReference type="SAM" id="MobiDB-lite"/>
    </source>
</evidence>
<comment type="subcellular location">
    <subcellularLocation>
        <location evidence="1">Membrane</location>
        <topology evidence="1">Multi-pass membrane protein</topology>
    </subcellularLocation>
</comment>
<evidence type="ECO:0000313" key="9">
    <source>
        <dbReference type="WBParaSite" id="PDA_v2.g22743.t1"/>
    </source>
</evidence>
<dbReference type="InterPro" id="IPR000535">
    <property type="entry name" value="MSP_dom"/>
</dbReference>
<sequence length="244" mass="27880">MNSDEMESLPVFVNPQTLQFPIDDITLHKQTLTLYNPYEFNIRFKLLSTAPFKYKLSQTSGMIRSKHYVDLMVRHLTVSANEFGTTDHLRVEIMREGDYTTSIGHKDIQLSVVQHLSRNPVPETTMFRSFTNPNAIQSDSSSSSRKGDNSKRVSFINGQPDARQRIIQQDNRLLNLFLMFLVAFCGITIMVPTYEANVEIARSNEGFVAQLIPLHQRPTPTQQLLGSFCLGCCIVILFYQNLRL</sequence>
<keyword evidence="8" id="KW-1185">Reference proteome</keyword>
<feature type="compositionally biased region" description="Polar residues" evidence="5">
    <location>
        <begin position="126"/>
        <end position="137"/>
    </location>
</feature>
<dbReference type="Gene3D" id="2.60.40.10">
    <property type="entry name" value="Immunoglobulins"/>
    <property type="match status" value="1"/>
</dbReference>
<evidence type="ECO:0000256" key="3">
    <source>
        <dbReference type="ARBA" id="ARBA00022989"/>
    </source>
</evidence>
<dbReference type="Proteomes" id="UP000887578">
    <property type="component" value="Unplaced"/>
</dbReference>
<protein>
    <submittedName>
        <fullName evidence="9">MSP domain-containing protein</fullName>
    </submittedName>
</protein>
<proteinExistence type="predicted"/>
<dbReference type="InterPro" id="IPR039283">
    <property type="entry name" value="MOSPD1/3"/>
</dbReference>
<evidence type="ECO:0000256" key="6">
    <source>
        <dbReference type="SAM" id="Phobius"/>
    </source>
</evidence>
<feature type="region of interest" description="Disordered" evidence="5">
    <location>
        <begin position="124"/>
        <end position="155"/>
    </location>
</feature>
<evidence type="ECO:0000256" key="4">
    <source>
        <dbReference type="ARBA" id="ARBA00023136"/>
    </source>
</evidence>
<dbReference type="WBParaSite" id="PDA_v2.g22743.t1">
    <property type="protein sequence ID" value="PDA_v2.g22743.t1"/>
    <property type="gene ID" value="PDA_v2.g22743"/>
</dbReference>
<keyword evidence="3 6" id="KW-1133">Transmembrane helix</keyword>
<feature type="transmembrane region" description="Helical" evidence="6">
    <location>
        <begin position="173"/>
        <end position="194"/>
    </location>
</feature>
<feature type="domain" description="MSP" evidence="7">
    <location>
        <begin position="11"/>
        <end position="96"/>
    </location>
</feature>
<dbReference type="GO" id="GO:0016020">
    <property type="term" value="C:membrane"/>
    <property type="evidence" value="ECO:0007669"/>
    <property type="project" value="UniProtKB-SubCell"/>
</dbReference>
<accession>A0A914Q6H9</accession>
<name>A0A914Q6H9_9BILA</name>
<dbReference type="InterPro" id="IPR008962">
    <property type="entry name" value="PapD-like_sf"/>
</dbReference>